<organism evidence="1 2">
    <name type="scientific">Macrophomina phaseolina (strain MS6)</name>
    <name type="common">Charcoal rot fungus</name>
    <dbReference type="NCBI Taxonomy" id="1126212"/>
    <lineage>
        <taxon>Eukaryota</taxon>
        <taxon>Fungi</taxon>
        <taxon>Dikarya</taxon>
        <taxon>Ascomycota</taxon>
        <taxon>Pezizomycotina</taxon>
        <taxon>Dothideomycetes</taxon>
        <taxon>Dothideomycetes incertae sedis</taxon>
        <taxon>Botryosphaeriales</taxon>
        <taxon>Botryosphaeriaceae</taxon>
        <taxon>Macrophomina</taxon>
    </lineage>
</organism>
<evidence type="ECO:0000313" key="2">
    <source>
        <dbReference type="Proteomes" id="UP000007129"/>
    </source>
</evidence>
<evidence type="ECO:0000313" key="1">
    <source>
        <dbReference type="EMBL" id="EKG10982.1"/>
    </source>
</evidence>
<dbReference type="Proteomes" id="UP000007129">
    <property type="component" value="Unassembled WGS sequence"/>
</dbReference>
<accession>K2RDH5</accession>
<proteinExistence type="predicted"/>
<dbReference type="OrthoDB" id="1621678at2759"/>
<comment type="caution">
    <text evidence="1">The sequence shown here is derived from an EMBL/GenBank/DDBJ whole genome shotgun (WGS) entry which is preliminary data.</text>
</comment>
<reference evidence="1 2" key="1">
    <citation type="journal article" date="2012" name="BMC Genomics">
        <title>Tools to kill: Genome of one of the most destructive plant pathogenic fungi Macrophomina phaseolina.</title>
        <authorList>
            <person name="Islam M.S."/>
            <person name="Haque M.S."/>
            <person name="Islam M.M."/>
            <person name="Emdad E.M."/>
            <person name="Halim A."/>
            <person name="Hossen Q.M.M."/>
            <person name="Hossain M.Z."/>
            <person name="Ahmed B."/>
            <person name="Rahim S."/>
            <person name="Rahman M.S."/>
            <person name="Alam M.M."/>
            <person name="Hou S."/>
            <person name="Wan X."/>
            <person name="Saito J.A."/>
            <person name="Alam M."/>
        </authorList>
    </citation>
    <scope>NUCLEOTIDE SEQUENCE [LARGE SCALE GENOMIC DNA]</scope>
    <source>
        <strain evidence="1 2">MS6</strain>
    </source>
</reference>
<dbReference type="InParanoid" id="K2RDH5"/>
<dbReference type="Gene3D" id="3.20.20.60">
    <property type="entry name" value="Phosphoenolpyruvate-binding domains"/>
    <property type="match status" value="1"/>
</dbReference>
<sequence length="95" mass="10726">MMPSSSSPRLRPRGHWRSYVFKSATAIHLCLTLFHQVNEIAAVPRIDVLFIGLVDLANDIGHPITARVIHEELKAAFDRIHKTAVDYGEMGRHIL</sequence>
<dbReference type="VEuPathDB" id="FungiDB:MPH_11985"/>
<dbReference type="GO" id="GO:0003824">
    <property type="term" value="F:catalytic activity"/>
    <property type="evidence" value="ECO:0007669"/>
    <property type="project" value="InterPro"/>
</dbReference>
<dbReference type="HOGENOM" id="CLU_2373183_0_0_1"/>
<dbReference type="EMBL" id="AHHD01000500">
    <property type="protein sequence ID" value="EKG10982.1"/>
    <property type="molecule type" value="Genomic_DNA"/>
</dbReference>
<dbReference type="SUPFAM" id="SSF51621">
    <property type="entry name" value="Phosphoenolpyruvate/pyruvate domain"/>
    <property type="match status" value="1"/>
</dbReference>
<gene>
    <name evidence="1" type="ORF">MPH_11985</name>
</gene>
<name>K2RDH5_MACPH</name>
<dbReference type="InterPro" id="IPR015813">
    <property type="entry name" value="Pyrv/PenolPyrv_kinase-like_dom"/>
</dbReference>
<dbReference type="AlphaFoldDB" id="K2RDH5"/>
<dbReference type="InterPro" id="IPR040442">
    <property type="entry name" value="Pyrv_kinase-like_dom_sf"/>
</dbReference>
<protein>
    <submittedName>
        <fullName evidence="1">Uncharacterized protein</fullName>
    </submittedName>
</protein>